<protein>
    <submittedName>
        <fullName evidence="2">DUF1266 domain-containing protein</fullName>
    </submittedName>
</protein>
<dbReference type="AlphaFoldDB" id="A0A411MG13"/>
<dbReference type="KEGG" id="ptk:EXN22_08180"/>
<keyword evidence="3" id="KW-1185">Reference proteome</keyword>
<gene>
    <name evidence="2" type="ORF">EXN22_08180</name>
</gene>
<feature type="domain" description="DUF1266" evidence="1">
    <location>
        <begin position="106"/>
        <end position="206"/>
    </location>
</feature>
<evidence type="ECO:0000313" key="2">
    <source>
        <dbReference type="EMBL" id="QBF25670.1"/>
    </source>
</evidence>
<dbReference type="RefSeq" id="WP_130263580.1">
    <property type="nucleotide sequence ID" value="NZ_CP035952.1"/>
</dbReference>
<reference evidence="2 3" key="1">
    <citation type="submission" date="2019-02" db="EMBL/GenBank/DDBJ databases">
        <title>Complete genome sequence of Pseudomonas sp. SNU WT1 isolated from rainbow trout.</title>
        <authorList>
            <person name="Oh W.T."/>
            <person name="Park S.C."/>
        </authorList>
    </citation>
    <scope>NUCLEOTIDE SEQUENCE [LARGE SCALE GENOMIC DNA]</scope>
    <source>
        <strain evidence="2 3">SNU WT1</strain>
    </source>
</reference>
<evidence type="ECO:0000259" key="1">
    <source>
        <dbReference type="Pfam" id="PF06889"/>
    </source>
</evidence>
<dbReference type="Pfam" id="PF06889">
    <property type="entry name" value="DUF1266"/>
    <property type="match status" value="1"/>
</dbReference>
<accession>A0A411MG13</accession>
<proteinExistence type="predicted"/>
<evidence type="ECO:0000313" key="3">
    <source>
        <dbReference type="Proteomes" id="UP000291130"/>
    </source>
</evidence>
<dbReference type="InterPro" id="IPR009677">
    <property type="entry name" value="DUF1266"/>
</dbReference>
<sequence length="219" mass="24392">MFLLFAAVVSAWLLWRAFRPRGAGPLFSQRKHWSLLLAKPMADAMEVEGFYKPECTYFTDQAKVTVRTALLHQAGIRSDADDGAVRAHFSATLEQQWFGLDLQGLTASDEPRAAMAFACARVAFLLRCALLMEWLEPEQAWRVLLLNAQRAQDCFDGWEDYGRALQQGRAQWVAAFRVDSLGEVFTDQHLGRLLQPGSGAWADIPWHTPAALSPALAGA</sequence>
<name>A0A411MG13_9PSED</name>
<dbReference type="EMBL" id="CP035952">
    <property type="protein sequence ID" value="QBF25670.1"/>
    <property type="molecule type" value="Genomic_DNA"/>
</dbReference>
<organism evidence="2 3">
    <name type="scientific">Pseudomonas tructae</name>
    <dbReference type="NCBI Taxonomy" id="2518644"/>
    <lineage>
        <taxon>Bacteria</taxon>
        <taxon>Pseudomonadati</taxon>
        <taxon>Pseudomonadota</taxon>
        <taxon>Gammaproteobacteria</taxon>
        <taxon>Pseudomonadales</taxon>
        <taxon>Pseudomonadaceae</taxon>
        <taxon>Pseudomonas</taxon>
    </lineage>
</organism>
<dbReference type="Proteomes" id="UP000291130">
    <property type="component" value="Chromosome"/>
</dbReference>
<dbReference type="OrthoDB" id="8776238at2"/>